<dbReference type="InterPro" id="IPR001647">
    <property type="entry name" value="HTH_TetR"/>
</dbReference>
<reference evidence="4 5" key="1">
    <citation type="submission" date="2018-09" db="EMBL/GenBank/DDBJ databases">
        <title>Production of Trimethoprim by Streptomyces sp. 3E-1.</title>
        <authorList>
            <person name="Kang H.J."/>
            <person name="Kim S.B."/>
        </authorList>
    </citation>
    <scope>NUCLEOTIDE SEQUENCE [LARGE SCALE GENOMIC DNA]</scope>
    <source>
        <strain evidence="4 5">3E-1</strain>
    </source>
</reference>
<dbReference type="Pfam" id="PF00440">
    <property type="entry name" value="TetR_N"/>
    <property type="match status" value="1"/>
</dbReference>
<evidence type="ECO:0000313" key="5">
    <source>
        <dbReference type="Proteomes" id="UP000265765"/>
    </source>
</evidence>
<dbReference type="SUPFAM" id="SSF46689">
    <property type="entry name" value="Homeodomain-like"/>
    <property type="match status" value="1"/>
</dbReference>
<dbReference type="KEGG" id="sge:DWG14_04051"/>
<evidence type="ECO:0000313" key="4">
    <source>
        <dbReference type="EMBL" id="AYC39808.1"/>
    </source>
</evidence>
<dbReference type="GO" id="GO:0003700">
    <property type="term" value="F:DNA-binding transcription factor activity"/>
    <property type="evidence" value="ECO:0007669"/>
    <property type="project" value="TreeGrafter"/>
</dbReference>
<proteinExistence type="predicted"/>
<dbReference type="EMBL" id="CP032427">
    <property type="protein sequence ID" value="AYC39808.1"/>
    <property type="molecule type" value="Genomic_DNA"/>
</dbReference>
<dbReference type="PANTHER" id="PTHR30055:SF146">
    <property type="entry name" value="HTH-TYPE TRANSCRIPTIONAL DUAL REGULATOR CECR"/>
    <property type="match status" value="1"/>
</dbReference>
<feature type="domain" description="HTH tetR-type" evidence="3">
    <location>
        <begin position="7"/>
        <end position="67"/>
    </location>
</feature>
<dbReference type="AlphaFoldDB" id="A0AAI8L1U1"/>
<dbReference type="PANTHER" id="PTHR30055">
    <property type="entry name" value="HTH-TYPE TRANSCRIPTIONAL REGULATOR RUTR"/>
    <property type="match status" value="1"/>
</dbReference>
<name>A0AAI8L1U1_9ACTN</name>
<dbReference type="InterPro" id="IPR009057">
    <property type="entry name" value="Homeodomain-like_sf"/>
</dbReference>
<dbReference type="GO" id="GO:0000976">
    <property type="term" value="F:transcription cis-regulatory region binding"/>
    <property type="evidence" value="ECO:0007669"/>
    <property type="project" value="TreeGrafter"/>
</dbReference>
<feature type="DNA-binding region" description="H-T-H motif" evidence="2">
    <location>
        <begin position="30"/>
        <end position="49"/>
    </location>
</feature>
<organism evidence="4 5">
    <name type="scientific">Streptomyces griseorubiginosus</name>
    <dbReference type="NCBI Taxonomy" id="67304"/>
    <lineage>
        <taxon>Bacteria</taxon>
        <taxon>Bacillati</taxon>
        <taxon>Actinomycetota</taxon>
        <taxon>Actinomycetes</taxon>
        <taxon>Kitasatosporales</taxon>
        <taxon>Streptomycetaceae</taxon>
        <taxon>Streptomyces</taxon>
    </lineage>
</organism>
<evidence type="ECO:0000256" key="2">
    <source>
        <dbReference type="PROSITE-ProRule" id="PRU00335"/>
    </source>
</evidence>
<dbReference type="InterPro" id="IPR050109">
    <property type="entry name" value="HTH-type_TetR-like_transc_reg"/>
</dbReference>
<dbReference type="RefSeq" id="WP_174856928.1">
    <property type="nucleotide sequence ID" value="NZ_CP032427.1"/>
</dbReference>
<dbReference type="Proteomes" id="UP000265765">
    <property type="component" value="Chromosome"/>
</dbReference>
<evidence type="ECO:0000259" key="3">
    <source>
        <dbReference type="PROSITE" id="PS50977"/>
    </source>
</evidence>
<dbReference type="Gene3D" id="1.10.357.10">
    <property type="entry name" value="Tetracycline Repressor, domain 2"/>
    <property type="match status" value="1"/>
</dbReference>
<dbReference type="GeneID" id="91282946"/>
<accession>A0AAI8L1U1</accession>
<dbReference type="PRINTS" id="PR00455">
    <property type="entry name" value="HTHTETR"/>
</dbReference>
<dbReference type="PROSITE" id="PS50977">
    <property type="entry name" value="HTH_TETR_2"/>
    <property type="match status" value="1"/>
</dbReference>
<keyword evidence="1 2" id="KW-0238">DNA-binding</keyword>
<gene>
    <name evidence="4" type="ORF">DWG14_04051</name>
</gene>
<evidence type="ECO:0000256" key="1">
    <source>
        <dbReference type="ARBA" id="ARBA00023125"/>
    </source>
</evidence>
<sequence length="206" mass="21712">MGRMSALERRESVIRAAIAEFARTGYRGTSTAAIAKRVGVTQPYLFRLFPDKKAIFVAALVRSAEDARLAFERAADGVKGGGRAWQVMADAYAQLISTRPETLLVQMQGYAAVAAAEAQGDDLVGEVVRAGWMSIWETVHLSLGADAERTASFFACGMLGNALTAIGLPVNAGSEGVLRTGMRQCTPAASSRVTTVGATSPVRLSA</sequence>
<protein>
    <recommendedName>
        <fullName evidence="3">HTH tetR-type domain-containing protein</fullName>
    </recommendedName>
</protein>